<sequence length="91" mass="10577">MSVDQMSIDQLEKLLEELFYFKDVEITHTFSENQKPIISVIYKTQHNEIEITPTFQVTYIESQKTEMYIDVKSAANAIDKALNNKLETSTN</sequence>
<comment type="caution">
    <text evidence="1">The sequence shown here is derived from an EMBL/GenBank/DDBJ whole genome shotgun (WGS) entry which is preliminary data.</text>
</comment>
<reference evidence="1 2" key="1">
    <citation type="submission" date="2018-08" db="EMBL/GenBank/DDBJ databases">
        <title>Bacillus chawlae sp. nov., Bacillus glennii sp. nov., and Bacillus saganii sp. nov. Isolated from the Vehicle Assembly Building at Kennedy Space Center where the Viking Spacecraft were Assembled.</title>
        <authorList>
            <person name="Seuylemezian A."/>
            <person name="Vaishampayan P."/>
        </authorList>
    </citation>
    <scope>NUCLEOTIDE SEQUENCE [LARGE SCALE GENOMIC DNA]</scope>
    <source>
        <strain evidence="1 2">V44-8</strain>
    </source>
</reference>
<proteinExistence type="predicted"/>
<evidence type="ECO:0000313" key="2">
    <source>
        <dbReference type="Proteomes" id="UP000262939"/>
    </source>
</evidence>
<accession>A0A372LHI1</accession>
<dbReference type="Proteomes" id="UP000262939">
    <property type="component" value="Unassembled WGS sequence"/>
</dbReference>
<evidence type="ECO:0000313" key="1">
    <source>
        <dbReference type="EMBL" id="RFU65066.1"/>
    </source>
</evidence>
<organism evidence="1 2">
    <name type="scientific">Peribacillus glennii</name>
    <dbReference type="NCBI Taxonomy" id="2303991"/>
    <lineage>
        <taxon>Bacteria</taxon>
        <taxon>Bacillati</taxon>
        <taxon>Bacillota</taxon>
        <taxon>Bacilli</taxon>
        <taxon>Bacillales</taxon>
        <taxon>Bacillaceae</taxon>
        <taxon>Peribacillus</taxon>
    </lineage>
</organism>
<name>A0A372LHI1_9BACI</name>
<dbReference type="EMBL" id="QVTD01000003">
    <property type="protein sequence ID" value="RFU65066.1"/>
    <property type="molecule type" value="Genomic_DNA"/>
</dbReference>
<dbReference type="OrthoDB" id="2428905at2"/>
<dbReference type="RefSeq" id="WP_117321242.1">
    <property type="nucleotide sequence ID" value="NZ_QVTD01000003.1"/>
</dbReference>
<protein>
    <submittedName>
        <fullName evidence="1">Uncharacterized protein</fullName>
    </submittedName>
</protein>
<gene>
    <name evidence="1" type="ORF">D0466_03895</name>
</gene>
<keyword evidence="2" id="KW-1185">Reference proteome</keyword>
<dbReference type="AlphaFoldDB" id="A0A372LHI1"/>